<evidence type="ECO:0000256" key="1">
    <source>
        <dbReference type="SAM" id="MobiDB-lite"/>
    </source>
</evidence>
<feature type="domain" description="UspA" evidence="2">
    <location>
        <begin position="5"/>
        <end position="112"/>
    </location>
</feature>
<dbReference type="InterPro" id="IPR006016">
    <property type="entry name" value="UspA"/>
</dbReference>
<reference evidence="3 4" key="1">
    <citation type="submission" date="2016-10" db="EMBL/GenBank/DDBJ databases">
        <authorList>
            <person name="de Groot N.N."/>
        </authorList>
    </citation>
    <scope>NUCLEOTIDE SEQUENCE [LARGE SCALE GENOMIC DNA]</scope>
    <source>
        <strain evidence="3 4">SP2</strain>
    </source>
</reference>
<evidence type="ECO:0000313" key="4">
    <source>
        <dbReference type="Proteomes" id="UP000182829"/>
    </source>
</evidence>
<dbReference type="OrthoDB" id="271213at2157"/>
<evidence type="ECO:0000259" key="2">
    <source>
        <dbReference type="Pfam" id="PF00582"/>
    </source>
</evidence>
<accession>A0A1I3TK39</accession>
<name>A0A1I3TK39_9EURY</name>
<gene>
    <name evidence="3" type="ORF">SAMN05443661_1622</name>
</gene>
<dbReference type="EMBL" id="FORO01000062">
    <property type="protein sequence ID" value="SFJ70769.1"/>
    <property type="molecule type" value="Genomic_DNA"/>
</dbReference>
<dbReference type="Proteomes" id="UP000182829">
    <property type="component" value="Unassembled WGS sequence"/>
</dbReference>
<dbReference type="CDD" id="cd00293">
    <property type="entry name" value="USP-like"/>
    <property type="match status" value="1"/>
</dbReference>
<sequence length="125" mass="13957">MIDPDHVLVPTLGRPNEDKALAYALETFPDAAVTLLTVVTPLDAPLSEGGVLERDEKRTRRARRHSNDLLESIDTPARERVHLETVEGRPGTVVPKYASAENVDHVVMYGHGVETSSFMRRFHPF</sequence>
<organism evidence="3 4">
    <name type="scientific">Natronobacterium gregoryi</name>
    <dbReference type="NCBI Taxonomy" id="44930"/>
    <lineage>
        <taxon>Archaea</taxon>
        <taxon>Methanobacteriati</taxon>
        <taxon>Methanobacteriota</taxon>
        <taxon>Stenosarchaea group</taxon>
        <taxon>Halobacteria</taxon>
        <taxon>Halobacteriales</taxon>
        <taxon>Natrialbaceae</taxon>
        <taxon>Natronobacterium</taxon>
    </lineage>
</organism>
<dbReference type="Pfam" id="PF00582">
    <property type="entry name" value="Usp"/>
    <property type="match status" value="1"/>
</dbReference>
<dbReference type="GeneID" id="14208676"/>
<dbReference type="AlphaFoldDB" id="A0A1I3TK39"/>
<dbReference type="OMA" id="DHVVMYG"/>
<dbReference type="Gene3D" id="3.40.50.620">
    <property type="entry name" value="HUPs"/>
    <property type="match status" value="1"/>
</dbReference>
<protein>
    <submittedName>
        <fullName evidence="3">Nucleotide-binding universal stress protein, UspA family</fullName>
    </submittedName>
</protein>
<dbReference type="RefSeq" id="WP_005578815.1">
    <property type="nucleotide sequence ID" value="NZ_FORO01000062.1"/>
</dbReference>
<feature type="region of interest" description="Disordered" evidence="1">
    <location>
        <begin position="50"/>
        <end position="76"/>
    </location>
</feature>
<evidence type="ECO:0000313" key="3">
    <source>
        <dbReference type="EMBL" id="SFJ70769.1"/>
    </source>
</evidence>
<dbReference type="InterPro" id="IPR014729">
    <property type="entry name" value="Rossmann-like_a/b/a_fold"/>
</dbReference>
<dbReference type="SUPFAM" id="SSF52402">
    <property type="entry name" value="Adenine nucleotide alpha hydrolases-like"/>
    <property type="match status" value="1"/>
</dbReference>
<proteinExistence type="predicted"/>